<sequence length="302" mass="33920">MERILYGDNQFFAVNHISDEKSRAQSIKFKDDEAIIRTLDYARDAGINTFMCTTHDRIARICNIIRANPEKYRNFNIYPCMPYAHKYANAVTELGIAGTVKQYVPGNFFGTMFKGGMAFVSKDYLRIMEVLIDAEMKMFKGINTPVIFLQNVITDLLLGLGMVEILKGFHDYIAKKYGAEAGFITMNMPKLLDVLEEAGIENPIICSSINKANFRMSGGQELYEKTLATRKVRAIAMQVLGGGAIPPKEAIDYVCNLPNIESILFGASSRANIENTVSYIHSFDTKMLEKSPKHETTGIKNY</sequence>
<dbReference type="EMBL" id="JAVRHK010000011">
    <property type="protein sequence ID" value="MDT0677687.1"/>
    <property type="molecule type" value="Genomic_DNA"/>
</dbReference>
<proteinExistence type="predicted"/>
<keyword evidence="2" id="KW-1185">Reference proteome</keyword>
<evidence type="ECO:0000313" key="1">
    <source>
        <dbReference type="EMBL" id="MDT0677687.1"/>
    </source>
</evidence>
<organism evidence="1 2">
    <name type="scientific">Autumnicola musiva</name>
    <dbReference type="NCBI Taxonomy" id="3075589"/>
    <lineage>
        <taxon>Bacteria</taxon>
        <taxon>Pseudomonadati</taxon>
        <taxon>Bacteroidota</taxon>
        <taxon>Flavobacteriia</taxon>
        <taxon>Flavobacteriales</taxon>
        <taxon>Flavobacteriaceae</taxon>
        <taxon>Autumnicola</taxon>
    </lineage>
</organism>
<reference evidence="1 2" key="1">
    <citation type="submission" date="2023-09" db="EMBL/GenBank/DDBJ databases">
        <authorList>
            <person name="Rey-Velasco X."/>
        </authorList>
    </citation>
    <scope>NUCLEOTIDE SEQUENCE [LARGE SCALE GENOMIC DNA]</scope>
    <source>
        <strain evidence="1 2">F117</strain>
    </source>
</reference>
<dbReference type="RefSeq" id="WP_311504031.1">
    <property type="nucleotide sequence ID" value="NZ_JAVRHK010000011.1"/>
</dbReference>
<dbReference type="Proteomes" id="UP001262582">
    <property type="component" value="Unassembled WGS sequence"/>
</dbReference>
<name>A0ABU3D836_9FLAO</name>
<protein>
    <submittedName>
        <fullName evidence="1">Uncharacterized protein</fullName>
    </submittedName>
</protein>
<evidence type="ECO:0000313" key="2">
    <source>
        <dbReference type="Proteomes" id="UP001262582"/>
    </source>
</evidence>
<accession>A0ABU3D836</accession>
<comment type="caution">
    <text evidence="1">The sequence shown here is derived from an EMBL/GenBank/DDBJ whole genome shotgun (WGS) entry which is preliminary data.</text>
</comment>
<gene>
    <name evidence="1" type="ORF">RM539_13960</name>
</gene>